<keyword evidence="2" id="KW-0472">Membrane</keyword>
<feature type="compositionally biased region" description="Polar residues" evidence="1">
    <location>
        <begin position="145"/>
        <end position="155"/>
    </location>
</feature>
<gene>
    <name evidence="3" type="primary">ORF134640</name>
</gene>
<evidence type="ECO:0000256" key="2">
    <source>
        <dbReference type="SAM" id="Phobius"/>
    </source>
</evidence>
<evidence type="ECO:0000313" key="3">
    <source>
        <dbReference type="EMBL" id="CEK82999.1"/>
    </source>
</evidence>
<feature type="non-terminal residue" evidence="3">
    <location>
        <position position="203"/>
    </location>
</feature>
<dbReference type="AlphaFoldDB" id="A0A0B7APN4"/>
<sequence>AEHNVAEHNMTEHAKINTAFYTLIAAVTVLVISVILVIGWVIISRQRKCFSVKDTYTDSSNDYESIYNGVDTCTVVNSNETDMVYDSGGNVKWTYSQNSDITNFDDNLVLGHYNNQNLVEPTPHTMSSSHNEYIIPCTPSPVIGRSSNNKSITATSDDDDDDYPDDSITPISTYVCEENISSTNFERHAGHTTQHSKTTWHQR</sequence>
<reference evidence="3" key="1">
    <citation type="submission" date="2014-12" db="EMBL/GenBank/DDBJ databases">
        <title>Insight into the proteome of Arion vulgaris.</title>
        <authorList>
            <person name="Aradska J."/>
            <person name="Bulat T."/>
            <person name="Smidak R."/>
            <person name="Sarate P."/>
            <person name="Gangsoo J."/>
            <person name="Sialana F."/>
            <person name="Bilban M."/>
            <person name="Lubec G."/>
        </authorList>
    </citation>
    <scope>NUCLEOTIDE SEQUENCE</scope>
    <source>
        <tissue evidence="3">Skin</tissue>
    </source>
</reference>
<organism evidence="3">
    <name type="scientific">Arion vulgaris</name>
    <dbReference type="NCBI Taxonomy" id="1028688"/>
    <lineage>
        <taxon>Eukaryota</taxon>
        <taxon>Metazoa</taxon>
        <taxon>Spiralia</taxon>
        <taxon>Lophotrochozoa</taxon>
        <taxon>Mollusca</taxon>
        <taxon>Gastropoda</taxon>
        <taxon>Heterobranchia</taxon>
        <taxon>Euthyneura</taxon>
        <taxon>Panpulmonata</taxon>
        <taxon>Eupulmonata</taxon>
        <taxon>Stylommatophora</taxon>
        <taxon>Helicina</taxon>
        <taxon>Arionoidea</taxon>
        <taxon>Arionidae</taxon>
        <taxon>Arion</taxon>
    </lineage>
</organism>
<accession>A0A0B7APN4</accession>
<feature type="region of interest" description="Disordered" evidence="1">
    <location>
        <begin position="139"/>
        <end position="169"/>
    </location>
</feature>
<feature type="transmembrane region" description="Helical" evidence="2">
    <location>
        <begin position="20"/>
        <end position="43"/>
    </location>
</feature>
<keyword evidence="2" id="KW-0812">Transmembrane</keyword>
<evidence type="ECO:0000256" key="1">
    <source>
        <dbReference type="SAM" id="MobiDB-lite"/>
    </source>
</evidence>
<dbReference type="EMBL" id="HACG01036134">
    <property type="protein sequence ID" value="CEK82999.1"/>
    <property type="molecule type" value="Transcribed_RNA"/>
</dbReference>
<proteinExistence type="predicted"/>
<feature type="region of interest" description="Disordered" evidence="1">
    <location>
        <begin position="184"/>
        <end position="203"/>
    </location>
</feature>
<feature type="non-terminal residue" evidence="3">
    <location>
        <position position="1"/>
    </location>
</feature>
<feature type="compositionally biased region" description="Acidic residues" evidence="1">
    <location>
        <begin position="156"/>
        <end position="165"/>
    </location>
</feature>
<name>A0A0B7APN4_9EUPU</name>
<keyword evidence="2" id="KW-1133">Transmembrane helix</keyword>
<protein>
    <submittedName>
        <fullName evidence="3">Uncharacterized protein</fullName>
    </submittedName>
</protein>